<dbReference type="InterPro" id="IPR001461">
    <property type="entry name" value="Aspartic_peptidase_A1"/>
</dbReference>
<keyword evidence="4 6" id="KW-0378">Hydrolase</keyword>
<dbReference type="Pfam" id="PF00026">
    <property type="entry name" value="Asp"/>
    <property type="match status" value="2"/>
</dbReference>
<evidence type="ECO:0000256" key="5">
    <source>
        <dbReference type="PIRSR" id="PIRSR601461-1"/>
    </source>
</evidence>
<dbReference type="EMBL" id="JAHCVI010000001">
    <property type="protein sequence ID" value="KAG7292585.1"/>
    <property type="molecule type" value="Genomic_DNA"/>
</dbReference>
<proteinExistence type="inferred from homology"/>
<reference evidence="10" key="1">
    <citation type="submission" date="2023-02" db="EMBL/GenBank/DDBJ databases">
        <authorList>
            <person name="Palmer J.M."/>
        </authorList>
    </citation>
    <scope>NUCLEOTIDE SEQUENCE</scope>
    <source>
        <strain evidence="10">FW57</strain>
    </source>
</reference>
<comment type="caution">
    <text evidence="10">The sequence shown here is derived from an EMBL/GenBank/DDBJ whole genome shotgun (WGS) entry which is preliminary data.</text>
</comment>
<evidence type="ECO:0000256" key="6">
    <source>
        <dbReference type="RuleBase" id="RU000454"/>
    </source>
</evidence>
<dbReference type="FunFam" id="2.40.70.10:FF:000026">
    <property type="entry name" value="Endothiapepsin"/>
    <property type="match status" value="1"/>
</dbReference>
<dbReference type="GO" id="GO:0004190">
    <property type="term" value="F:aspartic-type endopeptidase activity"/>
    <property type="evidence" value="ECO:0007669"/>
    <property type="project" value="UniProtKB-KW"/>
</dbReference>
<evidence type="ECO:0000256" key="8">
    <source>
        <dbReference type="SAM" id="SignalP"/>
    </source>
</evidence>
<dbReference type="PROSITE" id="PS51767">
    <property type="entry name" value="PEPTIDASE_A1"/>
    <property type="match status" value="1"/>
</dbReference>
<feature type="signal peptide" evidence="8">
    <location>
        <begin position="1"/>
        <end position="15"/>
    </location>
</feature>
<evidence type="ECO:0000313" key="11">
    <source>
        <dbReference type="Proteomes" id="UP001197093"/>
    </source>
</evidence>
<dbReference type="InterPro" id="IPR001969">
    <property type="entry name" value="Aspartic_peptidase_AS"/>
</dbReference>
<dbReference type="Gene3D" id="2.40.70.10">
    <property type="entry name" value="Acid Proteases"/>
    <property type="match status" value="2"/>
</dbReference>
<dbReference type="InterPro" id="IPR021109">
    <property type="entry name" value="Peptidase_aspartic_dom_sf"/>
</dbReference>
<keyword evidence="2 6" id="KW-0645">Protease</keyword>
<gene>
    <name evidence="10" type="ORF">NEMBOFW57_002620</name>
</gene>
<feature type="region of interest" description="Disordered" evidence="7">
    <location>
        <begin position="313"/>
        <end position="351"/>
    </location>
</feature>
<dbReference type="PANTHER" id="PTHR47966:SF2">
    <property type="entry name" value="ASPERGILLOPEPSIN-1-RELATED"/>
    <property type="match status" value="1"/>
</dbReference>
<dbReference type="InterPro" id="IPR034163">
    <property type="entry name" value="Aspergillopepsin-like_cat_dom"/>
</dbReference>
<dbReference type="PRINTS" id="PR00792">
    <property type="entry name" value="PEPSIN"/>
</dbReference>
<dbReference type="InterPro" id="IPR033121">
    <property type="entry name" value="PEPTIDASE_A1"/>
</dbReference>
<dbReference type="Proteomes" id="UP001197093">
    <property type="component" value="Unassembled WGS sequence"/>
</dbReference>
<dbReference type="SUPFAM" id="SSF50630">
    <property type="entry name" value="Acid proteases"/>
    <property type="match status" value="1"/>
</dbReference>
<feature type="compositionally biased region" description="Low complexity" evidence="7">
    <location>
        <begin position="327"/>
        <end position="351"/>
    </location>
</feature>
<keyword evidence="3 6" id="KW-0064">Aspartyl protease</keyword>
<protein>
    <recommendedName>
        <fullName evidence="9">Peptidase A1 domain-containing protein</fullName>
    </recommendedName>
</protein>
<name>A0AAD4F448_9PEZI</name>
<comment type="similarity">
    <text evidence="1 6">Belongs to the peptidase A1 family.</text>
</comment>
<keyword evidence="8" id="KW-0732">Signal</keyword>
<feature type="chain" id="PRO_5042264684" description="Peptidase A1 domain-containing protein" evidence="8">
    <location>
        <begin position="16"/>
        <end position="481"/>
    </location>
</feature>
<dbReference type="PROSITE" id="PS00141">
    <property type="entry name" value="ASP_PROTEASE"/>
    <property type="match status" value="1"/>
</dbReference>
<evidence type="ECO:0000256" key="1">
    <source>
        <dbReference type="ARBA" id="ARBA00007447"/>
    </source>
</evidence>
<dbReference type="AlphaFoldDB" id="A0AAD4F448"/>
<dbReference type="GO" id="GO:0006508">
    <property type="term" value="P:proteolysis"/>
    <property type="evidence" value="ECO:0007669"/>
    <property type="project" value="UniProtKB-KW"/>
</dbReference>
<evidence type="ECO:0000313" key="10">
    <source>
        <dbReference type="EMBL" id="KAG7292585.1"/>
    </source>
</evidence>
<evidence type="ECO:0000256" key="7">
    <source>
        <dbReference type="SAM" id="MobiDB-lite"/>
    </source>
</evidence>
<feature type="active site" evidence="5">
    <location>
        <position position="144"/>
    </location>
</feature>
<feature type="domain" description="Peptidase A1" evidence="9">
    <location>
        <begin position="126"/>
        <end position="478"/>
    </location>
</feature>
<evidence type="ECO:0000259" key="9">
    <source>
        <dbReference type="PROSITE" id="PS51767"/>
    </source>
</evidence>
<keyword evidence="11" id="KW-1185">Reference proteome</keyword>
<dbReference type="PANTHER" id="PTHR47966">
    <property type="entry name" value="BETA-SITE APP-CLEAVING ENZYME, ISOFORM A-RELATED"/>
    <property type="match status" value="1"/>
</dbReference>
<evidence type="ECO:0000256" key="2">
    <source>
        <dbReference type="ARBA" id="ARBA00022670"/>
    </source>
</evidence>
<sequence length="481" mass="51512">MKLAALAFAASLVAAAPRVPQGHSADILPRKVGGTRIQLPQVHNDNFQQHGKGPRALAKVYEKYHVELPGDLLAVLEQLSKDLTFSPPVKRAPAYGSRRLGAPFKNETDDDLGEVVAHPQLFDVEYLSPVQIGTPPQTLMLNFDTGSSDLWVFSTDTPAKQQNGQTLYRVEESSTAYRLDNHTWSITYGDGSHSSGHVYVDTISIGGVTVPKQAIQAATSVSSSFTGDAASSGLLGLAFDSINQVRPTKQKTFISNVLDSLEMPVFTVNLKKAEPGNYNIGFIDPTEYRGPLSFVDVDSAEGFWKFQASGFSIPDNRRGGRPGGNNGKPNNNNRPSGSSGPSGSGSSSSNSTTPIFVPVAHTAIADTGTTLLMLPAAIAQAYYLQVADARQDPSVGGWVFPCDADLPDLALHVGRYRAVVPGELIRFAPVDTDDFATARVCYGGVQSASGLPFAIYGDVFFKAVFTVFDVERKRLGFAPKP</sequence>
<feature type="active site" evidence="5">
    <location>
        <position position="366"/>
    </location>
</feature>
<dbReference type="CDD" id="cd06097">
    <property type="entry name" value="Aspergillopepsin_like"/>
    <property type="match status" value="1"/>
</dbReference>
<organism evidence="10 11">
    <name type="scientific">Staphylotrichum longicolle</name>
    <dbReference type="NCBI Taxonomy" id="669026"/>
    <lineage>
        <taxon>Eukaryota</taxon>
        <taxon>Fungi</taxon>
        <taxon>Dikarya</taxon>
        <taxon>Ascomycota</taxon>
        <taxon>Pezizomycotina</taxon>
        <taxon>Sordariomycetes</taxon>
        <taxon>Sordariomycetidae</taxon>
        <taxon>Sordariales</taxon>
        <taxon>Chaetomiaceae</taxon>
        <taxon>Staphylotrichum</taxon>
    </lineage>
</organism>
<evidence type="ECO:0000256" key="4">
    <source>
        <dbReference type="ARBA" id="ARBA00022801"/>
    </source>
</evidence>
<accession>A0AAD4F448</accession>
<evidence type="ECO:0000256" key="3">
    <source>
        <dbReference type="ARBA" id="ARBA00022750"/>
    </source>
</evidence>